<dbReference type="PANTHER" id="PTHR43730:SF1">
    <property type="entry name" value="BETA-MANNOSIDASE"/>
    <property type="match status" value="1"/>
</dbReference>
<proteinExistence type="inferred from homology"/>
<dbReference type="STRING" id="341454.A0A4S2N2V2"/>
<dbReference type="FunFam" id="2.60.120.260:FF:000118">
    <property type="entry name" value="Beta-mannosidase B"/>
    <property type="match status" value="1"/>
</dbReference>
<feature type="domain" description="Glycoside hydrolase family 2 immunoglobulin-like beta-sandwich" evidence="12">
    <location>
        <begin position="247"/>
        <end position="353"/>
    </location>
</feature>
<name>A0A4S2N2V2_9PEZI</name>
<feature type="region of interest" description="Disordered" evidence="11">
    <location>
        <begin position="1"/>
        <end position="35"/>
    </location>
</feature>
<sequence>MRYSLPSSNNPSYSSTRRRPAGLAPSSLPVRPSPSQTMAAKYSSVSLDSGWDFCMAPRTSRVPPPAVERRYDDFSIWRPARKLPTEIFLDLLEQRLIPDPFVGQNEGLVQWVGEADWLYRTRFIAPSTPLGTRYTLVFEGLDTFASVSLNQHVIVNTTNMFVSHRVDVTDLLRRGGAVNELSIHFRSAWFEGKAMVKKWPEHVWGCWNGDVSRLAVRKAQYHYGWDWGPMLLTCGPWKPIRLESYTARISELSFTSEITGSTAIVTVTAEVDIAEQAIAGQNVVFTLTTPSNDKIMTASAPISVSAPIGSHSTHQFVIEEPELWYPHGYGKQPLYKLAAKLGDINVEKTIGLREAKLIRRSLEDEPGTSFFFEINQIPVFAAGVNWIPADSFLTRVDFDTTRKWLEHVRDAGFVMVRVWGGGIYETDNFYSLCDTMGLLVWQDFLFGCGNYPGQIPSLQKSITLEATQNIIRLRHHPSLVIFAGNNEDYSYLNDPEKPDLGYNPNDKDPNSWLKSKFPARYIYEHILPQAVQKHAPHIIYHPGSPYASPEHPGGDDLQNGDVHQWNVWHGKQLPYQDYTKISGRFVSEFGMEGYPSIHTIGSFTEQTQAFSPDLEWHNKATGGEHRIAGYLADNFKFRTDPLETYVYFTQLLQSEALSTAFRDWRRRWMGPGRELTGGALVWQINDCWPVTSWAIVDYHQRKKMAYYTIQNVLEPITINAVRREVVTPDPKQPDSEVRKSRTWNLDIWVSSLQPTLQFPSTSEPEPGKPQQEYILKVTTFSIQTGDEVAKYTHPARIRIPQNRSMDICSIPIPGLYPSPQTHSRLPTPTPTDVIPPPSYEHYDLATYITLAPPPSITTTTTPSSYTALTFPSPLKLAPFRTTALPYNLTLTYNSSTHTIIATSRLPMKALVMDAEDYDEERWVQGRDLAPWVGVEVAGGVGERWINAWVTCRWVGVEEGVRVRVL</sequence>
<dbReference type="InterPro" id="IPR017853">
    <property type="entry name" value="GH"/>
</dbReference>
<evidence type="ECO:0000256" key="6">
    <source>
        <dbReference type="ARBA" id="ARBA00023295"/>
    </source>
</evidence>
<protein>
    <recommendedName>
        <fullName evidence="9">Beta-mannosidase B</fullName>
        <ecNumber evidence="3">3.2.1.25</ecNumber>
    </recommendedName>
    <alternativeName>
        <fullName evidence="10">Mannanase B</fullName>
    </alternativeName>
</protein>
<dbReference type="InterPro" id="IPR013783">
    <property type="entry name" value="Ig-like_fold"/>
</dbReference>
<keyword evidence="4 14" id="KW-0378">Hydrolase</keyword>
<dbReference type="InterPro" id="IPR006102">
    <property type="entry name" value="Ig-like_GH2"/>
</dbReference>
<dbReference type="EC" id="3.2.1.25" evidence="3"/>
<dbReference type="EMBL" id="ML220113">
    <property type="protein sequence ID" value="TGZ83461.1"/>
    <property type="molecule type" value="Genomic_DNA"/>
</dbReference>
<keyword evidence="15" id="KW-1185">Reference proteome</keyword>
<evidence type="ECO:0000259" key="12">
    <source>
        <dbReference type="Pfam" id="PF00703"/>
    </source>
</evidence>
<dbReference type="Gene3D" id="2.60.120.260">
    <property type="entry name" value="Galactose-binding domain-like"/>
    <property type="match status" value="1"/>
</dbReference>
<dbReference type="InterPro" id="IPR036156">
    <property type="entry name" value="Beta-gal/glucu_dom_sf"/>
</dbReference>
<evidence type="ECO:0000256" key="3">
    <source>
        <dbReference type="ARBA" id="ARBA00012754"/>
    </source>
</evidence>
<keyword evidence="6" id="KW-0326">Glycosidase</keyword>
<dbReference type="SUPFAM" id="SSF51445">
    <property type="entry name" value="(Trans)glycosidases"/>
    <property type="match status" value="1"/>
</dbReference>
<gene>
    <name evidence="14" type="ORF">EX30DRAFT_82130</name>
</gene>
<feature type="compositionally biased region" description="Low complexity" evidence="11">
    <location>
        <begin position="1"/>
        <end position="15"/>
    </location>
</feature>
<dbReference type="InParanoid" id="A0A4S2N2V2"/>
<keyword evidence="7" id="KW-0624">Polysaccharide degradation</keyword>
<dbReference type="PANTHER" id="PTHR43730">
    <property type="entry name" value="BETA-MANNOSIDASE"/>
    <property type="match status" value="1"/>
</dbReference>
<evidence type="ECO:0000256" key="11">
    <source>
        <dbReference type="SAM" id="MobiDB-lite"/>
    </source>
</evidence>
<feature type="domain" description="Beta-mannosidase-like galactose-binding" evidence="13">
    <location>
        <begin position="76"/>
        <end position="238"/>
    </location>
</feature>
<reference evidence="14 15" key="1">
    <citation type="submission" date="2019-04" db="EMBL/GenBank/DDBJ databases">
        <title>Comparative genomics and transcriptomics to analyze fruiting body development in filamentous ascomycetes.</title>
        <authorList>
            <consortium name="DOE Joint Genome Institute"/>
            <person name="Lutkenhaus R."/>
            <person name="Traeger S."/>
            <person name="Breuer J."/>
            <person name="Kuo A."/>
            <person name="Lipzen A."/>
            <person name="Pangilinan J."/>
            <person name="Dilworth D."/>
            <person name="Sandor L."/>
            <person name="Poggeler S."/>
            <person name="Barry K."/>
            <person name="Grigoriev I.V."/>
            <person name="Nowrousian M."/>
        </authorList>
    </citation>
    <scope>NUCLEOTIDE SEQUENCE [LARGE SCALE GENOMIC DNA]</scope>
    <source>
        <strain evidence="14 15">CBS 389.68</strain>
    </source>
</reference>
<dbReference type="InterPro" id="IPR008979">
    <property type="entry name" value="Galactose-bd-like_sf"/>
</dbReference>
<accession>A0A4S2N2V2</accession>
<dbReference type="OrthoDB" id="2866996at2759"/>
<organism evidence="14 15">
    <name type="scientific">Ascodesmis nigricans</name>
    <dbReference type="NCBI Taxonomy" id="341454"/>
    <lineage>
        <taxon>Eukaryota</taxon>
        <taxon>Fungi</taxon>
        <taxon>Dikarya</taxon>
        <taxon>Ascomycota</taxon>
        <taxon>Pezizomycotina</taxon>
        <taxon>Pezizomycetes</taxon>
        <taxon>Pezizales</taxon>
        <taxon>Ascodesmidaceae</taxon>
        <taxon>Ascodesmis</taxon>
    </lineage>
</organism>
<dbReference type="InterPro" id="IPR050887">
    <property type="entry name" value="Beta-mannosidase_GH2"/>
</dbReference>
<dbReference type="Gene3D" id="3.20.20.80">
    <property type="entry name" value="Glycosidases"/>
    <property type="match status" value="1"/>
</dbReference>
<evidence type="ECO:0000256" key="2">
    <source>
        <dbReference type="ARBA" id="ARBA00004740"/>
    </source>
</evidence>
<dbReference type="GO" id="GO:0004567">
    <property type="term" value="F:beta-mannosidase activity"/>
    <property type="evidence" value="ECO:0007669"/>
    <property type="project" value="UniProtKB-EC"/>
</dbReference>
<keyword evidence="5" id="KW-0119">Carbohydrate metabolism</keyword>
<comment type="pathway">
    <text evidence="2">Glycan metabolism; N-glycan degradation.</text>
</comment>
<dbReference type="GO" id="GO:0006516">
    <property type="term" value="P:glycoprotein catabolic process"/>
    <property type="evidence" value="ECO:0007669"/>
    <property type="project" value="TreeGrafter"/>
</dbReference>
<evidence type="ECO:0000313" key="14">
    <source>
        <dbReference type="EMBL" id="TGZ83461.1"/>
    </source>
</evidence>
<dbReference type="SUPFAM" id="SSF49785">
    <property type="entry name" value="Galactose-binding domain-like"/>
    <property type="match status" value="1"/>
</dbReference>
<evidence type="ECO:0000313" key="15">
    <source>
        <dbReference type="Proteomes" id="UP000298138"/>
    </source>
</evidence>
<dbReference type="GO" id="GO:0000272">
    <property type="term" value="P:polysaccharide catabolic process"/>
    <property type="evidence" value="ECO:0007669"/>
    <property type="project" value="UniProtKB-KW"/>
</dbReference>
<dbReference type="InterPro" id="IPR054593">
    <property type="entry name" value="Beta-mannosidase-like_N2"/>
</dbReference>
<comment type="similarity">
    <text evidence="8">Belongs to the glycosyl hydrolase 2 family. Beta-mannosidase B subfamily.</text>
</comment>
<evidence type="ECO:0000256" key="10">
    <source>
        <dbReference type="ARBA" id="ARBA00041614"/>
    </source>
</evidence>
<dbReference type="Pfam" id="PF22666">
    <property type="entry name" value="Glyco_hydro_2_N2"/>
    <property type="match status" value="1"/>
</dbReference>
<dbReference type="SUPFAM" id="SSF49303">
    <property type="entry name" value="beta-Galactosidase/glucuronidase domain"/>
    <property type="match status" value="1"/>
</dbReference>
<dbReference type="Proteomes" id="UP000298138">
    <property type="component" value="Unassembled WGS sequence"/>
</dbReference>
<comment type="catalytic activity">
    <reaction evidence="1">
        <text>Hydrolysis of terminal, non-reducing beta-D-mannose residues in beta-D-mannosides.</text>
        <dbReference type="EC" id="3.2.1.25"/>
    </reaction>
</comment>
<evidence type="ECO:0000259" key="13">
    <source>
        <dbReference type="Pfam" id="PF22666"/>
    </source>
</evidence>
<dbReference type="FunFam" id="3.20.20.80:FF:000050">
    <property type="entry name" value="Beta-mannosidase B"/>
    <property type="match status" value="1"/>
</dbReference>
<evidence type="ECO:0000256" key="9">
    <source>
        <dbReference type="ARBA" id="ARBA00041069"/>
    </source>
</evidence>
<evidence type="ECO:0000256" key="4">
    <source>
        <dbReference type="ARBA" id="ARBA00022801"/>
    </source>
</evidence>
<dbReference type="Gene3D" id="2.60.40.10">
    <property type="entry name" value="Immunoglobulins"/>
    <property type="match status" value="1"/>
</dbReference>
<evidence type="ECO:0000256" key="7">
    <source>
        <dbReference type="ARBA" id="ARBA00023326"/>
    </source>
</evidence>
<evidence type="ECO:0000256" key="1">
    <source>
        <dbReference type="ARBA" id="ARBA00000829"/>
    </source>
</evidence>
<evidence type="ECO:0000256" key="5">
    <source>
        <dbReference type="ARBA" id="ARBA00023277"/>
    </source>
</evidence>
<dbReference type="AlphaFoldDB" id="A0A4S2N2V2"/>
<evidence type="ECO:0000256" key="8">
    <source>
        <dbReference type="ARBA" id="ARBA00038429"/>
    </source>
</evidence>
<dbReference type="Pfam" id="PF00703">
    <property type="entry name" value="Glyco_hydro_2"/>
    <property type="match status" value="1"/>
</dbReference>